<reference evidence="1 2" key="1">
    <citation type="journal article" date="2020" name="Antonie Van Leeuwenhoek">
        <title>Stenotrophomonas cyclobalanopsidis sp. nov., isolated from the leaf spot disease of Cyclobalanopsis patelliformis.</title>
        <authorList>
            <person name="Bian D.R."/>
            <person name="Xue H."/>
            <person name="Piao C.G."/>
            <person name="Li Y."/>
        </authorList>
    </citation>
    <scope>NUCLEOTIDE SEQUENCE [LARGE SCALE GENOMIC DNA]</scope>
    <source>
        <strain evidence="1 2">TPQG1-4</strain>
    </source>
</reference>
<gene>
    <name evidence="1" type="ORF">FJU31_18200</name>
</gene>
<protein>
    <submittedName>
        <fullName evidence="1">Uncharacterized protein</fullName>
    </submittedName>
</protein>
<evidence type="ECO:0000313" key="1">
    <source>
        <dbReference type="EMBL" id="KAA8993536.1"/>
    </source>
</evidence>
<name>A0ABQ6SWJ5_9GAMM</name>
<dbReference type="RefSeq" id="WP_150455988.1">
    <property type="nucleotide sequence ID" value="NZ_VYKI01000039.1"/>
</dbReference>
<sequence>MSSEAPTVTPEVESLFFRLEHALYTAEGMATMIYENEPPDPAAHGRPGYNVHKVSSAIIAISQRGRRLLGELRAHHGPITLH</sequence>
<comment type="caution">
    <text evidence="1">The sequence shown here is derived from an EMBL/GenBank/DDBJ whole genome shotgun (WGS) entry which is preliminary data.</text>
</comment>
<dbReference type="EMBL" id="VYKI01000039">
    <property type="protein sequence ID" value="KAA8993536.1"/>
    <property type="molecule type" value="Genomic_DNA"/>
</dbReference>
<accession>A0ABQ6SWJ5</accession>
<proteinExistence type="predicted"/>
<organism evidence="1 2">
    <name type="scientific">Stenotrophomonas cyclobalanopsidis</name>
    <dbReference type="NCBI Taxonomy" id="2771362"/>
    <lineage>
        <taxon>Bacteria</taxon>
        <taxon>Pseudomonadati</taxon>
        <taxon>Pseudomonadota</taxon>
        <taxon>Gammaproteobacteria</taxon>
        <taxon>Lysobacterales</taxon>
        <taxon>Lysobacteraceae</taxon>
        <taxon>Stenotrophomonas</taxon>
    </lineage>
</organism>
<evidence type="ECO:0000313" key="2">
    <source>
        <dbReference type="Proteomes" id="UP000326367"/>
    </source>
</evidence>
<dbReference type="Proteomes" id="UP000326367">
    <property type="component" value="Unassembled WGS sequence"/>
</dbReference>
<keyword evidence="2" id="KW-1185">Reference proteome</keyword>